<comment type="caution">
    <text evidence="1">The sequence shown here is derived from an EMBL/GenBank/DDBJ whole genome shotgun (WGS) entry which is preliminary data.</text>
</comment>
<dbReference type="GeneID" id="78338186"/>
<accession>A0A3C0CGI4</accession>
<proteinExistence type="predicted"/>
<name>A0A3C0CGI4_9BACT</name>
<dbReference type="OrthoDB" id="1011799at2"/>
<dbReference type="SUPFAM" id="SSF55961">
    <property type="entry name" value="Bet v1-like"/>
    <property type="match status" value="1"/>
</dbReference>
<evidence type="ECO:0000313" key="2">
    <source>
        <dbReference type="Proteomes" id="UP000286598"/>
    </source>
</evidence>
<dbReference type="Proteomes" id="UP000286598">
    <property type="component" value="Unassembled WGS sequence"/>
</dbReference>
<dbReference type="EMBL" id="QRNO01000037">
    <property type="protein sequence ID" value="RHK49912.1"/>
    <property type="molecule type" value="Genomic_DNA"/>
</dbReference>
<dbReference type="RefSeq" id="WP_007902967.1">
    <property type="nucleotide sequence ID" value="NZ_BRDO01000027.1"/>
</dbReference>
<dbReference type="AlphaFoldDB" id="A0A3C0CGI4"/>
<sequence length="149" mass="17361">MTTFESTIRQINYPQQNVYNKLSDLSNLQALKERYELMKDTMPEEARQQAEKIKDMTFDSDSLSVNVPPVGSIRLRIVDRDEPKCIKFESEQSPIPFNFWIQLLPVTATTSKMKLTIKAELNMFIKQMVKKPLQEGIEKIADVLQMIQY</sequence>
<keyword evidence="2" id="KW-1185">Reference proteome</keyword>
<evidence type="ECO:0000313" key="1">
    <source>
        <dbReference type="EMBL" id="RHK49912.1"/>
    </source>
</evidence>
<gene>
    <name evidence="1" type="ORF">DW060_08150</name>
</gene>
<reference evidence="1 2" key="1">
    <citation type="submission" date="2018-08" db="EMBL/GenBank/DDBJ databases">
        <title>A genome reference for cultivated species of the human gut microbiota.</title>
        <authorList>
            <person name="Zou Y."/>
            <person name="Xue W."/>
            <person name="Luo G."/>
        </authorList>
    </citation>
    <scope>NUCLEOTIDE SEQUENCE [LARGE SCALE GENOMIC DNA]</scope>
    <source>
        <strain evidence="1 2">AF42-9</strain>
    </source>
</reference>
<protein>
    <submittedName>
        <fullName evidence="1">SRPBCC family protein</fullName>
    </submittedName>
</protein>
<organism evidence="1 2">
    <name type="scientific">Leyella stercorea</name>
    <dbReference type="NCBI Taxonomy" id="363265"/>
    <lineage>
        <taxon>Bacteria</taxon>
        <taxon>Pseudomonadati</taxon>
        <taxon>Bacteroidota</taxon>
        <taxon>Bacteroidia</taxon>
        <taxon>Bacteroidales</taxon>
        <taxon>Prevotellaceae</taxon>
        <taxon>Leyella</taxon>
    </lineage>
</organism>